<reference evidence="5" key="3">
    <citation type="submission" date="2018-05" db="EMBL/GenBank/DDBJ databases">
        <authorList>
            <person name="Lu D."/>
        </authorList>
    </citation>
    <scope>NUCLEOTIDE SEQUENCE [LARGE SCALE GENOMIC DNA]</scope>
    <source>
        <strain evidence="5">ZY111</strain>
    </source>
</reference>
<dbReference type="SUPFAM" id="SSF56281">
    <property type="entry name" value="Metallo-hydrolase/oxidoreductase"/>
    <property type="match status" value="1"/>
</dbReference>
<dbReference type="AlphaFoldDB" id="A0A2U2X8Z4"/>
<evidence type="ECO:0000313" key="4">
    <source>
        <dbReference type="EMBL" id="PWH84213.1"/>
    </source>
</evidence>
<feature type="signal peptide" evidence="2">
    <location>
        <begin position="1"/>
        <end position="21"/>
    </location>
</feature>
<evidence type="ECO:0000256" key="2">
    <source>
        <dbReference type="SAM" id="SignalP"/>
    </source>
</evidence>
<dbReference type="EMBL" id="QFRI01000001">
    <property type="protein sequence ID" value="PWH84213.1"/>
    <property type="molecule type" value="Genomic_DNA"/>
</dbReference>
<keyword evidence="5" id="KW-1185">Reference proteome</keyword>
<dbReference type="GO" id="GO:0016787">
    <property type="term" value="F:hydrolase activity"/>
    <property type="evidence" value="ECO:0007669"/>
    <property type="project" value="UniProtKB-KW"/>
</dbReference>
<proteinExistence type="inferred from homology"/>
<keyword evidence="4" id="KW-0378">Hydrolase</keyword>
<dbReference type="SMART" id="SM00849">
    <property type="entry name" value="Lactamase_B"/>
    <property type="match status" value="1"/>
</dbReference>
<organism evidence="4 5">
    <name type="scientific">Algibacter marinivivus</name>
    <dbReference type="NCBI Taxonomy" id="2100723"/>
    <lineage>
        <taxon>Bacteria</taxon>
        <taxon>Pseudomonadati</taxon>
        <taxon>Bacteroidota</taxon>
        <taxon>Flavobacteriia</taxon>
        <taxon>Flavobacteriales</taxon>
        <taxon>Flavobacteriaceae</taxon>
        <taxon>Algibacter</taxon>
    </lineage>
</organism>
<dbReference type="PANTHER" id="PTHR42951">
    <property type="entry name" value="METALLO-BETA-LACTAMASE DOMAIN-CONTAINING"/>
    <property type="match status" value="1"/>
</dbReference>
<evidence type="ECO:0000313" key="5">
    <source>
        <dbReference type="Proteomes" id="UP000245375"/>
    </source>
</evidence>
<dbReference type="PANTHER" id="PTHR42951:SF4">
    <property type="entry name" value="ACYL-COENZYME A THIOESTERASE MBLAC2"/>
    <property type="match status" value="1"/>
</dbReference>
<comment type="similarity">
    <text evidence="1">Belongs to the metallo-beta-lactamase superfamily. Class-B beta-lactamase family.</text>
</comment>
<reference evidence="4 5" key="1">
    <citation type="submission" date="2018-05" db="EMBL/GenBank/DDBJ databases">
        <title>Algibacter marinivivus sp. nov., isolated from sample around a algae.</title>
        <authorList>
            <person name="Zhong X."/>
        </authorList>
    </citation>
    <scope>NUCLEOTIDE SEQUENCE [LARGE SCALE GENOMIC DNA]</scope>
    <source>
        <strain evidence="4 5">ZY111</strain>
    </source>
</reference>
<dbReference type="OrthoDB" id="9769598at2"/>
<dbReference type="InterPro" id="IPR001279">
    <property type="entry name" value="Metallo-B-lactamas"/>
</dbReference>
<dbReference type="Pfam" id="PF00753">
    <property type="entry name" value="Lactamase_B"/>
    <property type="match status" value="1"/>
</dbReference>
<protein>
    <submittedName>
        <fullName evidence="4">MBL fold metallo-hydrolase</fullName>
    </submittedName>
</protein>
<dbReference type="GO" id="GO:0017001">
    <property type="term" value="P:antibiotic catabolic process"/>
    <property type="evidence" value="ECO:0007669"/>
    <property type="project" value="UniProtKB-ARBA"/>
</dbReference>
<reference evidence="5" key="2">
    <citation type="submission" date="2018-05" db="EMBL/GenBank/DDBJ databases">
        <title>Algibacter marinivivus sp. nov., isolated from sample around a algae.</title>
        <authorList>
            <person name="Lu D."/>
        </authorList>
    </citation>
    <scope>NUCLEOTIDE SEQUENCE [LARGE SCALE GENOMIC DNA]</scope>
    <source>
        <strain evidence="5">ZY111</strain>
    </source>
</reference>
<feature type="domain" description="Metallo-beta-lactamase" evidence="3">
    <location>
        <begin position="44"/>
        <end position="217"/>
    </location>
</feature>
<dbReference type="PROSITE" id="PS51257">
    <property type="entry name" value="PROKAR_LIPOPROTEIN"/>
    <property type="match status" value="1"/>
</dbReference>
<sequence length="288" mass="32353">MKTFNFTLILFFISSMTSACAQKKEVIIKTHKLTDKIYMLEGQGGNIGISTGEDGVFMIDSQFAPLTPKILDAIKTLSDKPIKYLANTHHHGDHTGGNENISKLNAPIIAHDNVYKRVKNNPKQSDASLPVITFNDKLSLYINGEQVIIFHIDNAHTDGDALLYFTKSNVLHTGDTYFNGRYPYIDLKSGGTVNGYIKAIKSAMIFVDDNTKIIPGHGKQSNKQEYTTFLNMLETLKNKVETEISNGKTEDEVVSNTNLTKTYDDLNYGCCYISSEKMRRTLYRSLKR</sequence>
<name>A0A2U2X8Z4_9FLAO</name>
<gene>
    <name evidence="4" type="ORF">DIS18_06660</name>
</gene>
<dbReference type="RefSeq" id="WP_109352217.1">
    <property type="nucleotide sequence ID" value="NZ_QFRI01000001.1"/>
</dbReference>
<feature type="chain" id="PRO_5015519841" evidence="2">
    <location>
        <begin position="22"/>
        <end position="288"/>
    </location>
</feature>
<keyword evidence="2" id="KW-0732">Signal</keyword>
<dbReference type="Proteomes" id="UP000245375">
    <property type="component" value="Unassembled WGS sequence"/>
</dbReference>
<accession>A0A2U2X8Z4</accession>
<dbReference type="InterPro" id="IPR050855">
    <property type="entry name" value="NDM-1-like"/>
</dbReference>
<dbReference type="CDD" id="cd16282">
    <property type="entry name" value="metallo-hydrolase-like_MBL-fold"/>
    <property type="match status" value="1"/>
</dbReference>
<dbReference type="InterPro" id="IPR036866">
    <property type="entry name" value="RibonucZ/Hydroxyglut_hydro"/>
</dbReference>
<comment type="caution">
    <text evidence="4">The sequence shown here is derived from an EMBL/GenBank/DDBJ whole genome shotgun (WGS) entry which is preliminary data.</text>
</comment>
<evidence type="ECO:0000256" key="1">
    <source>
        <dbReference type="ARBA" id="ARBA00005250"/>
    </source>
</evidence>
<dbReference type="Gene3D" id="3.60.15.10">
    <property type="entry name" value="Ribonuclease Z/Hydroxyacylglutathione hydrolase-like"/>
    <property type="match status" value="1"/>
</dbReference>
<evidence type="ECO:0000259" key="3">
    <source>
        <dbReference type="SMART" id="SM00849"/>
    </source>
</evidence>